<protein>
    <recommendedName>
        <fullName evidence="1">MoaF-like domain-containing protein</fullName>
    </recommendedName>
</protein>
<dbReference type="Proteomes" id="UP000028782">
    <property type="component" value="Chromosome"/>
</dbReference>
<feature type="domain" description="MoaF-like" evidence="1">
    <location>
        <begin position="14"/>
        <end position="97"/>
    </location>
</feature>
<dbReference type="AlphaFoldDB" id="A0A076PTP8"/>
<proteinExistence type="predicted"/>
<dbReference type="HOGENOM" id="CLU_2104989_0_0_4"/>
<sequence length="115" mass="13101">MSMLSMQYAGTLLGREAVIEFPDSQAQVRYTASGQMRWRVVDSQGHISEGCENLSYLQLSDHLHFLNWIEKTGFTVSQVIDSAKGTVQAFWSYADNQCESGHRSSMFVEGRFRLR</sequence>
<dbReference type="GeneID" id="69561107"/>
<evidence type="ECO:0000313" key="2">
    <source>
        <dbReference type="EMBL" id="AIJ48031.1"/>
    </source>
</evidence>
<gene>
    <name evidence="2" type="ORF">O987_19670</name>
</gene>
<evidence type="ECO:0000313" key="3">
    <source>
        <dbReference type="Proteomes" id="UP000028782"/>
    </source>
</evidence>
<dbReference type="KEGG" id="ctes:O987_19670"/>
<dbReference type="InterPro" id="IPR012674">
    <property type="entry name" value="Calycin"/>
</dbReference>
<accession>A0A076PTP8</accession>
<dbReference type="RefSeq" id="WP_003053278.1">
    <property type="nucleotide sequence ID" value="NZ_CP006704.1"/>
</dbReference>
<evidence type="ECO:0000259" key="1">
    <source>
        <dbReference type="Pfam" id="PF22036"/>
    </source>
</evidence>
<dbReference type="Pfam" id="PF22036">
    <property type="entry name" value="MoaF_like"/>
    <property type="match status" value="1"/>
</dbReference>
<dbReference type="EMBL" id="CP006704">
    <property type="protein sequence ID" value="AIJ48031.1"/>
    <property type="molecule type" value="Genomic_DNA"/>
</dbReference>
<name>A0A076PTP8_COMTE</name>
<dbReference type="Gene3D" id="2.40.128.20">
    <property type="match status" value="1"/>
</dbReference>
<reference evidence="2 3" key="1">
    <citation type="journal article" date="2014" name="Genome Announc.">
        <title>Complete Genome Sequence of Polychlorinated Biphenyl Degrader Comamonas testosteroni TK102 (NBRC 109938).</title>
        <authorList>
            <person name="Fukuda K."/>
            <person name="Hosoyama A."/>
            <person name="Tsuchikane K."/>
            <person name="Ohji S."/>
            <person name="Yamazoe A."/>
            <person name="Fujita N."/>
            <person name="Shintani M."/>
            <person name="Kimbara K."/>
        </authorList>
    </citation>
    <scope>NUCLEOTIDE SEQUENCE [LARGE SCALE GENOMIC DNA]</scope>
    <source>
        <strain evidence="2">TK102</strain>
    </source>
</reference>
<dbReference type="InterPro" id="IPR053892">
    <property type="entry name" value="MoaF-like"/>
</dbReference>
<organism evidence="2 3">
    <name type="scientific">Comamonas testosteroni TK102</name>
    <dbReference type="NCBI Taxonomy" id="1392005"/>
    <lineage>
        <taxon>Bacteria</taxon>
        <taxon>Pseudomonadati</taxon>
        <taxon>Pseudomonadota</taxon>
        <taxon>Betaproteobacteria</taxon>
        <taxon>Burkholderiales</taxon>
        <taxon>Comamonadaceae</taxon>
        <taxon>Comamonas</taxon>
    </lineage>
</organism>